<dbReference type="VEuPathDB" id="FungiDB:BO82DRAFT_431273"/>
<accession>A0A319CGM8</accession>
<dbReference type="EMBL" id="KZ821692">
    <property type="protein sequence ID" value="PYH82951.1"/>
    <property type="molecule type" value="Genomic_DNA"/>
</dbReference>
<dbReference type="Gene3D" id="3.40.30.10">
    <property type="entry name" value="Glutaredoxin"/>
    <property type="match status" value="1"/>
</dbReference>
<reference evidence="3 4" key="1">
    <citation type="submission" date="2016-12" db="EMBL/GenBank/DDBJ databases">
        <title>The genomes of Aspergillus section Nigri reveals drivers in fungal speciation.</title>
        <authorList>
            <consortium name="DOE Joint Genome Institute"/>
            <person name="Vesth T.C."/>
            <person name="Nybo J."/>
            <person name="Theobald S."/>
            <person name="Brandl J."/>
            <person name="Frisvad J.C."/>
            <person name="Nielsen K.F."/>
            <person name="Lyhne E.K."/>
            <person name="Kogle M.E."/>
            <person name="Kuo A."/>
            <person name="Riley R."/>
            <person name="Clum A."/>
            <person name="Nolan M."/>
            <person name="Lipzen A."/>
            <person name="Salamov A."/>
            <person name="Henrissat B."/>
            <person name="Wiebenga A."/>
            <person name="De Vries R.P."/>
            <person name="Grigoriev I.V."/>
            <person name="Mortensen U.H."/>
            <person name="Andersen M.R."/>
            <person name="Baker S.E."/>
        </authorList>
    </citation>
    <scope>NUCLEOTIDE SEQUENCE [LARGE SCALE GENOMIC DNA]</scope>
    <source>
        <strain evidence="3 4">CBS 121591</strain>
    </source>
</reference>
<evidence type="ECO:0000313" key="3">
    <source>
        <dbReference type="EMBL" id="PYH82951.1"/>
    </source>
</evidence>
<gene>
    <name evidence="3" type="ORF">BO82DRAFT_431273</name>
</gene>
<feature type="compositionally biased region" description="Low complexity" evidence="2">
    <location>
        <begin position="39"/>
        <end position="49"/>
    </location>
</feature>
<dbReference type="InterPro" id="IPR011893">
    <property type="entry name" value="Selenoprotein_Rdx-typ"/>
</dbReference>
<feature type="compositionally biased region" description="Basic residues" evidence="2">
    <location>
        <begin position="50"/>
        <end position="59"/>
    </location>
</feature>
<evidence type="ECO:0000313" key="4">
    <source>
        <dbReference type="Proteomes" id="UP000248340"/>
    </source>
</evidence>
<dbReference type="SUPFAM" id="SSF52833">
    <property type="entry name" value="Thioredoxin-like"/>
    <property type="match status" value="1"/>
</dbReference>
<feature type="region of interest" description="Disordered" evidence="2">
    <location>
        <begin position="1"/>
        <end position="62"/>
    </location>
</feature>
<evidence type="ECO:0000256" key="1">
    <source>
        <dbReference type="ARBA" id="ARBA00023284"/>
    </source>
</evidence>
<dbReference type="NCBIfam" id="TIGR02174">
    <property type="entry name" value="CXXU_selWTH"/>
    <property type="match status" value="1"/>
</dbReference>
<feature type="compositionally biased region" description="Basic and acidic residues" evidence="2">
    <location>
        <begin position="173"/>
        <end position="189"/>
    </location>
</feature>
<organism evidence="3 4">
    <name type="scientific">Aspergillus uvarum CBS 121591</name>
    <dbReference type="NCBI Taxonomy" id="1448315"/>
    <lineage>
        <taxon>Eukaryota</taxon>
        <taxon>Fungi</taxon>
        <taxon>Dikarya</taxon>
        <taxon>Ascomycota</taxon>
        <taxon>Pezizomycotina</taxon>
        <taxon>Eurotiomycetes</taxon>
        <taxon>Eurotiomycetidae</taxon>
        <taxon>Eurotiales</taxon>
        <taxon>Aspergillaceae</taxon>
        <taxon>Aspergillus</taxon>
        <taxon>Aspergillus subgen. Circumdati</taxon>
    </lineage>
</organism>
<feature type="compositionally biased region" description="Basic and acidic residues" evidence="2">
    <location>
        <begin position="197"/>
        <end position="209"/>
    </location>
</feature>
<keyword evidence="4" id="KW-1185">Reference proteome</keyword>
<dbReference type="Pfam" id="PF10262">
    <property type="entry name" value="Rdx"/>
    <property type="match status" value="1"/>
</dbReference>
<dbReference type="PANTHER" id="PTHR36417">
    <property type="entry name" value="SELENOPROTEIN DOMAIN PROTEIN (AFU_ORTHOLOGUE AFUA_1G05220)"/>
    <property type="match status" value="1"/>
</dbReference>
<feature type="region of interest" description="Disordered" evidence="2">
    <location>
        <begin position="122"/>
        <end position="143"/>
    </location>
</feature>
<proteinExistence type="predicted"/>
<evidence type="ECO:0008006" key="5">
    <source>
        <dbReference type="Google" id="ProtNLM"/>
    </source>
</evidence>
<evidence type="ECO:0000256" key="2">
    <source>
        <dbReference type="SAM" id="MobiDB-lite"/>
    </source>
</evidence>
<feature type="compositionally biased region" description="Polar residues" evidence="2">
    <location>
        <begin position="14"/>
        <end position="25"/>
    </location>
</feature>
<protein>
    <recommendedName>
        <fullName evidence="5">Selenoprotein domain protein</fullName>
    </recommendedName>
</protein>
<dbReference type="PANTHER" id="PTHR36417:SF2">
    <property type="entry name" value="SELENOPROTEIN DOMAIN PROTEIN (AFU_ORTHOLOGUE AFUA_1G05220)"/>
    <property type="match status" value="1"/>
</dbReference>
<dbReference type="InterPro" id="IPR036249">
    <property type="entry name" value="Thioredoxin-like_sf"/>
</dbReference>
<name>A0A319CGM8_9EURO</name>
<dbReference type="OrthoDB" id="60822at2759"/>
<keyword evidence="1" id="KW-0676">Redox-active center</keyword>
<dbReference type="AlphaFoldDB" id="A0A319CGM8"/>
<feature type="region of interest" description="Disordered" evidence="2">
    <location>
        <begin position="173"/>
        <end position="209"/>
    </location>
</feature>
<dbReference type="Proteomes" id="UP000248340">
    <property type="component" value="Unassembled WGS sequence"/>
</dbReference>
<dbReference type="GeneID" id="37143432"/>
<dbReference type="RefSeq" id="XP_025493151.1">
    <property type="nucleotide sequence ID" value="XM_025640690.1"/>
</dbReference>
<sequence length="209" mass="23424">MISLPQQHTPPPNASSLPLQSQDHLTTAANPNPNPTPDAAPQQQQQQQQQHHHHHHHHQAQQLHLQYPRLTIQYCTQCKWMLRAAYFAQELLSTFATQLGEVALQPGTGGVFTVTLYHRRGGSASGQQAEGTEGAEAGQEETVTESVLWDRKRDGGFPEVKVLKSLVRNVVDPGRDLGHTDRALRKGRELGLQQQEQKQEEKEKCEDCQ</sequence>
<feature type="compositionally biased region" description="Low complexity" evidence="2">
    <location>
        <begin position="126"/>
        <end position="137"/>
    </location>
</feature>